<accession>A0ABX2LKV7</accession>
<comment type="caution">
    <text evidence="2">The sequence shown here is derived from an EMBL/GenBank/DDBJ whole genome shotgun (WGS) entry which is preliminary data.</text>
</comment>
<dbReference type="RefSeq" id="WP_053030197.1">
    <property type="nucleotide sequence ID" value="NZ_CUEE01000005.1"/>
</dbReference>
<evidence type="ECO:0000256" key="1">
    <source>
        <dbReference type="SAM" id="Phobius"/>
    </source>
</evidence>
<sequence>MEEINLLEDKQLANKLAIYSYISFVVFGIIFYIIMKFSDAPKFFDSLLVNALFVIILIVLMFVIHECIHGVCFKLFSPKNKVYFGAANGMIYCAIPGGTFTPLTFLISSIAPFVIITMLFIVTLFLGWFPRGLFFFFATFHAGCCAGDFYWVWKMIKAPKDATIETTDKGIIIHS</sequence>
<evidence type="ECO:0000313" key="3">
    <source>
        <dbReference type="Proteomes" id="UP000610527"/>
    </source>
</evidence>
<keyword evidence="1" id="KW-1133">Transmembrane helix</keyword>
<protein>
    <submittedName>
        <fullName evidence="2">DUF3267 domain-containing protein</fullName>
    </submittedName>
</protein>
<feature type="transmembrane region" description="Helical" evidence="1">
    <location>
        <begin position="47"/>
        <end position="76"/>
    </location>
</feature>
<feature type="transmembrane region" description="Helical" evidence="1">
    <location>
        <begin position="110"/>
        <end position="128"/>
    </location>
</feature>
<keyword evidence="3" id="KW-1185">Reference proteome</keyword>
<keyword evidence="1" id="KW-0812">Transmembrane</keyword>
<feature type="transmembrane region" description="Helical" evidence="1">
    <location>
        <begin position="82"/>
        <end position="103"/>
    </location>
</feature>
<dbReference type="EMBL" id="JABVEG010000001">
    <property type="protein sequence ID" value="NUI81860.1"/>
    <property type="molecule type" value="Genomic_DNA"/>
</dbReference>
<feature type="transmembrane region" description="Helical" evidence="1">
    <location>
        <begin position="16"/>
        <end position="35"/>
    </location>
</feature>
<dbReference type="InterPro" id="IPR021683">
    <property type="entry name" value="DUF3267"/>
</dbReference>
<dbReference type="Proteomes" id="UP000610527">
    <property type="component" value="Unassembled WGS sequence"/>
</dbReference>
<gene>
    <name evidence="2" type="ORF">HUN84_03680</name>
</gene>
<name>A0ABX2LKV7_9STAP</name>
<organism evidence="2 3">
    <name type="scientific">Staphylococcus borealis</name>
    <dbReference type="NCBI Taxonomy" id="2742203"/>
    <lineage>
        <taxon>Bacteria</taxon>
        <taxon>Bacillati</taxon>
        <taxon>Bacillota</taxon>
        <taxon>Bacilli</taxon>
        <taxon>Bacillales</taxon>
        <taxon>Staphylococcaceae</taxon>
        <taxon>Staphylococcus</taxon>
    </lineage>
</organism>
<reference evidence="2 3" key="1">
    <citation type="submission" date="2020-06" db="EMBL/GenBank/DDBJ databases">
        <title>Staphylococcus borealis sp. nov. -A novel member of the Staphylococcaceae family isolated from skin and blood in humans.</title>
        <authorList>
            <person name="Pain M."/>
            <person name="Wolden R."/>
            <person name="Jaen-Luchoro D."/>
            <person name="Salva-Serra F."/>
            <person name="Iglesias B.P."/>
            <person name="Karlsson R."/>
            <person name="Klingenberg C."/>
            <person name="Cavanagh J.P."/>
        </authorList>
    </citation>
    <scope>NUCLEOTIDE SEQUENCE [LARGE SCALE GENOMIC DNA]</scope>
    <source>
        <strain evidence="2 3">58-22</strain>
    </source>
</reference>
<evidence type="ECO:0000313" key="2">
    <source>
        <dbReference type="EMBL" id="NUI81860.1"/>
    </source>
</evidence>
<dbReference type="Pfam" id="PF11667">
    <property type="entry name" value="DUF3267"/>
    <property type="match status" value="1"/>
</dbReference>
<proteinExistence type="predicted"/>
<feature type="transmembrane region" description="Helical" evidence="1">
    <location>
        <begin position="134"/>
        <end position="153"/>
    </location>
</feature>
<dbReference type="GeneID" id="74186559"/>
<keyword evidence="1" id="KW-0472">Membrane</keyword>